<proteinExistence type="predicted"/>
<dbReference type="EMBL" id="AP019782">
    <property type="protein sequence ID" value="BBL70812.1"/>
    <property type="molecule type" value="Genomic_DNA"/>
</dbReference>
<gene>
    <name evidence="1" type="ORF">MoryE10_14180</name>
</gene>
<protein>
    <submittedName>
        <fullName evidence="1">Uncharacterized protein</fullName>
    </submittedName>
</protein>
<dbReference type="Pfam" id="PF17914">
    <property type="entry name" value="HopA1"/>
    <property type="match status" value="1"/>
</dbReference>
<dbReference type="Proteomes" id="UP000824988">
    <property type="component" value="Chromosome"/>
</dbReference>
<sequence>MAAQDLHQELAEIFAALHVHSLEAFEFRGNAHVAAMPATPARPNGDAYAPLRDTLRNVLYGGCYTRSTAPDFPPATTPQAWLAQLMSANSTQDRWDPAWSIYQQGGDGRLLVQKGERSRAAVIGEYATNKPPGVPPQVGDQVSLRVCPGSSDMQQGFYFAFGATLSDQFDDYSLLRFYFNLQAEGAAEWLRAVSSRFNHYAVPFRYKTLADPCAYTRADAAVLYVAKRYYAIAAALVAAIAEPLQACLRPETPMFCHALRPGIGLAEEPGTGESFGMHRCRLVAEGVIDAWLAGSQAVDARLEAVRQRFAANGIRLDAPYLNAQSMDLFRNEIFAGGITL</sequence>
<dbReference type="RefSeq" id="WP_221048658.1">
    <property type="nucleotide sequence ID" value="NZ_AP019782.1"/>
</dbReference>
<evidence type="ECO:0000313" key="1">
    <source>
        <dbReference type="EMBL" id="BBL70812.1"/>
    </source>
</evidence>
<dbReference type="InterPro" id="IPR040871">
    <property type="entry name" value="HopA1"/>
</dbReference>
<organism evidence="1 2">
    <name type="scientific">Methylogaea oryzae</name>
    <dbReference type="NCBI Taxonomy" id="1295382"/>
    <lineage>
        <taxon>Bacteria</taxon>
        <taxon>Pseudomonadati</taxon>
        <taxon>Pseudomonadota</taxon>
        <taxon>Gammaproteobacteria</taxon>
        <taxon>Methylococcales</taxon>
        <taxon>Methylococcaceae</taxon>
        <taxon>Methylogaea</taxon>
    </lineage>
</organism>
<dbReference type="KEGG" id="moz:MoryE10_14180"/>
<reference evidence="1" key="1">
    <citation type="submission" date="2019-06" db="EMBL/GenBank/DDBJ databases">
        <title>Complete genome sequence of Methylogaea oryzae strain JCM16910.</title>
        <authorList>
            <person name="Asakawa S."/>
        </authorList>
    </citation>
    <scope>NUCLEOTIDE SEQUENCE</scope>
    <source>
        <strain evidence="1">E10</strain>
    </source>
</reference>
<name>A0A8D4VQK2_9GAMM</name>
<evidence type="ECO:0000313" key="2">
    <source>
        <dbReference type="Proteomes" id="UP000824988"/>
    </source>
</evidence>
<accession>A0A8D4VQK2</accession>
<dbReference type="AlphaFoldDB" id="A0A8D4VQK2"/>
<keyword evidence="2" id="KW-1185">Reference proteome</keyword>